<evidence type="ECO:0000313" key="2">
    <source>
        <dbReference type="EMBL" id="TGL60773.1"/>
    </source>
</evidence>
<evidence type="ECO:0000313" key="3">
    <source>
        <dbReference type="Proteomes" id="UP000297762"/>
    </source>
</evidence>
<keyword evidence="3" id="KW-1185">Reference proteome</keyword>
<name>A0A4R9K5H5_9LEPT</name>
<sequence>MKTIFQSCKFNYSYLFLVILIPLTQGCNNAKAMNIDASSSAVGVLLSDGDFGIFGNTGTSDGGAGGTTPAATSPVNITLSGYVNVTSKDLNLTLTDSTTSTTQGLQLSADGSYSFPTELADGDSYSITFGTYTGGQTCTIATGSGTAGTTGAATITCERQLAIAAAWKTSSGVPVLKLFGVNHSSSPYSVTKNLSLTVGGSPSAVDPDLVWNGTKYLLVWKSSDSVIKGQFYDIELSASGSSFTVYTGTSVTIDKVSAAFGSSEFAIVWSEFATAANAIKYQRINSSTGATVGSVTNVRPATTSLNFYSADVIWNGSNYTTAFRQKTTSGTNSLLAYSFTTGTGTLIGNYSTANGTDSLVLDYPALFWDGSISWLFYSQTNTNGSGDVTSATLMRAKNLATPASTVRTETNPYGCDPENNSGDQYMLPFVAKANATTLLVSYDSFCADMGVYNEVSDFPVTISSGAPGGFTDYSTSEIGSNRTSGSSVTCRTSNSTCFISAGDEYSDAIFLFDPDFTGGIGGTSTIYPTDSNGIENPKTVIQ</sequence>
<dbReference type="OrthoDB" id="313543at2"/>
<keyword evidence="1" id="KW-0732">Signal</keyword>
<dbReference type="EMBL" id="RQGF01000028">
    <property type="protein sequence ID" value="TGL60773.1"/>
    <property type="molecule type" value="Genomic_DNA"/>
</dbReference>
<proteinExistence type="predicted"/>
<accession>A0A4R9K5H5</accession>
<comment type="caution">
    <text evidence="2">The sequence shown here is derived from an EMBL/GenBank/DDBJ whole genome shotgun (WGS) entry which is preliminary data.</text>
</comment>
<feature type="chain" id="PRO_5020797822" evidence="1">
    <location>
        <begin position="33"/>
        <end position="542"/>
    </location>
</feature>
<organism evidence="2 3">
    <name type="scientific">Leptospira sarikeiensis</name>
    <dbReference type="NCBI Taxonomy" id="2484943"/>
    <lineage>
        <taxon>Bacteria</taxon>
        <taxon>Pseudomonadati</taxon>
        <taxon>Spirochaetota</taxon>
        <taxon>Spirochaetia</taxon>
        <taxon>Leptospirales</taxon>
        <taxon>Leptospiraceae</taxon>
        <taxon>Leptospira</taxon>
    </lineage>
</organism>
<feature type="signal peptide" evidence="1">
    <location>
        <begin position="1"/>
        <end position="32"/>
    </location>
</feature>
<dbReference type="Proteomes" id="UP000297762">
    <property type="component" value="Unassembled WGS sequence"/>
</dbReference>
<evidence type="ECO:0000256" key="1">
    <source>
        <dbReference type="SAM" id="SignalP"/>
    </source>
</evidence>
<reference evidence="2" key="1">
    <citation type="journal article" date="2019" name="PLoS Negl. Trop. Dis.">
        <title>Revisiting the worldwide diversity of Leptospira species in the environment.</title>
        <authorList>
            <person name="Vincent A.T."/>
            <person name="Schiettekatte O."/>
            <person name="Bourhy P."/>
            <person name="Veyrier F.J."/>
            <person name="Picardeau M."/>
        </authorList>
    </citation>
    <scope>NUCLEOTIDE SEQUENCE [LARGE SCALE GENOMIC DNA]</scope>
    <source>
        <strain evidence="2">201702455</strain>
    </source>
</reference>
<protein>
    <submittedName>
        <fullName evidence="2">Uncharacterized protein</fullName>
    </submittedName>
</protein>
<dbReference type="PROSITE" id="PS51257">
    <property type="entry name" value="PROKAR_LIPOPROTEIN"/>
    <property type="match status" value="1"/>
</dbReference>
<gene>
    <name evidence="2" type="ORF">EHQ64_13240</name>
</gene>
<dbReference type="AlphaFoldDB" id="A0A4R9K5H5"/>
<dbReference type="RefSeq" id="WP_135649943.1">
    <property type="nucleotide sequence ID" value="NZ_RQGF01000028.1"/>
</dbReference>